<reference evidence="6" key="1">
    <citation type="submission" date="2021-02" db="EMBL/GenBank/DDBJ databases">
        <authorList>
            <person name="Nowell W R."/>
        </authorList>
    </citation>
    <scope>NUCLEOTIDE SEQUENCE</scope>
</reference>
<name>A0A814FIZ6_9BILA</name>
<dbReference type="InterPro" id="IPR013083">
    <property type="entry name" value="Znf_RING/FYVE/PHD"/>
</dbReference>
<keyword evidence="1 3" id="KW-0863">Zinc-finger</keyword>
<evidence type="ECO:0000313" key="6">
    <source>
        <dbReference type="EMBL" id="CAF0980698.1"/>
    </source>
</evidence>
<dbReference type="PANTHER" id="PTHR10131">
    <property type="entry name" value="TNF RECEPTOR ASSOCIATED FACTOR"/>
    <property type="match status" value="1"/>
</dbReference>
<proteinExistence type="predicted"/>
<feature type="coiled-coil region" evidence="4">
    <location>
        <begin position="165"/>
        <end position="199"/>
    </location>
</feature>
<keyword evidence="4" id="KW-0175">Coiled coil</keyword>
<dbReference type="Gene3D" id="3.30.40.10">
    <property type="entry name" value="Zinc/RING finger domain, C3HC4 (zinc finger)"/>
    <property type="match status" value="2"/>
</dbReference>
<organism evidence="6 7">
    <name type="scientific">Rotaria sordida</name>
    <dbReference type="NCBI Taxonomy" id="392033"/>
    <lineage>
        <taxon>Eukaryota</taxon>
        <taxon>Metazoa</taxon>
        <taxon>Spiralia</taxon>
        <taxon>Gnathifera</taxon>
        <taxon>Rotifera</taxon>
        <taxon>Eurotatoria</taxon>
        <taxon>Bdelloidea</taxon>
        <taxon>Philodinida</taxon>
        <taxon>Philodinidae</taxon>
        <taxon>Rotaria</taxon>
    </lineage>
</organism>
<evidence type="ECO:0000313" key="7">
    <source>
        <dbReference type="Proteomes" id="UP000663864"/>
    </source>
</evidence>
<comment type="caution">
    <text evidence="6">The sequence shown here is derived from an EMBL/GenBank/DDBJ whole genome shotgun (WGS) entry which is preliminary data.</text>
</comment>
<evidence type="ECO:0000256" key="3">
    <source>
        <dbReference type="PROSITE-ProRule" id="PRU00175"/>
    </source>
</evidence>
<dbReference type="SUPFAM" id="SSF49599">
    <property type="entry name" value="TRAF domain-like"/>
    <property type="match status" value="1"/>
</dbReference>
<gene>
    <name evidence="6" type="ORF">ZHD862_LOCUS11489</name>
</gene>
<evidence type="ECO:0000256" key="4">
    <source>
        <dbReference type="SAM" id="Coils"/>
    </source>
</evidence>
<dbReference type="EMBL" id="CAJNOT010000433">
    <property type="protein sequence ID" value="CAF0980698.1"/>
    <property type="molecule type" value="Genomic_DNA"/>
</dbReference>
<evidence type="ECO:0000256" key="2">
    <source>
        <dbReference type="ARBA" id="ARBA00022833"/>
    </source>
</evidence>
<dbReference type="SUPFAM" id="SSF57850">
    <property type="entry name" value="RING/U-box"/>
    <property type="match status" value="1"/>
</dbReference>
<keyword evidence="2" id="KW-0862">Zinc</keyword>
<dbReference type="Proteomes" id="UP000663864">
    <property type="component" value="Unassembled WGS sequence"/>
</dbReference>
<evidence type="ECO:0000256" key="1">
    <source>
        <dbReference type="ARBA" id="ARBA00022771"/>
    </source>
</evidence>
<evidence type="ECO:0000259" key="5">
    <source>
        <dbReference type="PROSITE" id="PS50089"/>
    </source>
</evidence>
<sequence length="364" mass="41358">MTSIQQYGLSSDRICDPHGLNIDHLECPICHEIFWKPVACQSCETSFCSVCIHQWLVDHPAQCPNRCKTYIQRKCPPILAKLLAELQIACFYESNGCNQVLSYEALDKHEIECSYQYQQCSGCQTNILKKNFDNHQNNCASIEVTCENCKLVYKRADAISQHTEIICLKEQIRQARTESKENKDEIHELNAELNEIRLLYPLITKMKITFDDLPIAADRSQLISNMYRGFIWTDIAYGNELFWKIRQPKSGYVTSFKRGGSRHIAFFKDNASISAGSRNHKFTFVSVTACAAWNDDLKLTIMGYQNSTSTNMHTTNLLYGKPQLILLRWKDVDKVIFTSSGGTPHPGNGGATGSQVVLTQLTIY</sequence>
<keyword evidence="1 3" id="KW-0479">Metal-binding</keyword>
<dbReference type="AlphaFoldDB" id="A0A814FIZ6"/>
<dbReference type="InterPro" id="IPR001841">
    <property type="entry name" value="Znf_RING"/>
</dbReference>
<dbReference type="PANTHER" id="PTHR10131:SF94">
    <property type="entry name" value="TNF RECEPTOR-ASSOCIATED FACTOR 4"/>
    <property type="match status" value="1"/>
</dbReference>
<dbReference type="PROSITE" id="PS50089">
    <property type="entry name" value="ZF_RING_2"/>
    <property type="match status" value="1"/>
</dbReference>
<dbReference type="GO" id="GO:0008270">
    <property type="term" value="F:zinc ion binding"/>
    <property type="evidence" value="ECO:0007669"/>
    <property type="project" value="UniProtKB-KW"/>
</dbReference>
<feature type="domain" description="RING-type" evidence="5">
    <location>
        <begin position="27"/>
        <end position="64"/>
    </location>
</feature>
<accession>A0A814FIZ6</accession>
<protein>
    <recommendedName>
        <fullName evidence="5">RING-type domain-containing protein</fullName>
    </recommendedName>
</protein>